<evidence type="ECO:0000256" key="4">
    <source>
        <dbReference type="SAM" id="MobiDB-lite"/>
    </source>
</evidence>
<dbReference type="SMART" id="SM00320">
    <property type="entry name" value="WD40"/>
    <property type="match status" value="3"/>
</dbReference>
<name>A0A061R6B7_9CHLO</name>
<dbReference type="InterPro" id="IPR001680">
    <property type="entry name" value="WD40_rpt"/>
</dbReference>
<keyword evidence="1 3" id="KW-0853">WD repeat</keyword>
<dbReference type="SUPFAM" id="SSF50978">
    <property type="entry name" value="WD40 repeat-like"/>
    <property type="match status" value="1"/>
</dbReference>
<feature type="repeat" description="WD" evidence="3">
    <location>
        <begin position="92"/>
        <end position="133"/>
    </location>
</feature>
<evidence type="ECO:0000313" key="5">
    <source>
        <dbReference type="EMBL" id="JAC68462.1"/>
    </source>
</evidence>
<dbReference type="AlphaFoldDB" id="A0A061R6B7"/>
<evidence type="ECO:0000256" key="3">
    <source>
        <dbReference type="PROSITE-ProRule" id="PRU00221"/>
    </source>
</evidence>
<reference evidence="5" key="1">
    <citation type="submission" date="2014-05" db="EMBL/GenBank/DDBJ databases">
        <title>The transcriptome of the halophilic microalga Tetraselmis sp. GSL018 isolated from the Great Salt Lake, Utah.</title>
        <authorList>
            <person name="Jinkerson R.E."/>
            <person name="D'Adamo S."/>
            <person name="Posewitz M.C."/>
        </authorList>
    </citation>
    <scope>NUCLEOTIDE SEQUENCE</scope>
    <source>
        <strain evidence="5">GSL018</strain>
    </source>
</reference>
<dbReference type="PRINTS" id="PR00320">
    <property type="entry name" value="GPROTEINBRPT"/>
</dbReference>
<dbReference type="GO" id="GO:1990234">
    <property type="term" value="C:transferase complex"/>
    <property type="evidence" value="ECO:0007669"/>
    <property type="project" value="UniProtKB-ARBA"/>
</dbReference>
<dbReference type="PROSITE" id="PS50082">
    <property type="entry name" value="WD_REPEATS_2"/>
    <property type="match status" value="3"/>
</dbReference>
<gene>
    <name evidence="5" type="ORF">TSPGSL018_8657</name>
</gene>
<dbReference type="InterPro" id="IPR015943">
    <property type="entry name" value="WD40/YVTN_repeat-like_dom_sf"/>
</dbReference>
<accession>A0A061R6B7</accession>
<sequence>MSGAKLKKFLLRYYPPGIILEYEQEGRRKQKNIDLLDLHQGTDVEVVLSHMIREEPLLSEQRRPALRQLVHRLQEKMASDVYQSSFNLVKVLRAHILPLTNCAFNKSGDRFITGSYDRTCKVWDTHSGEEVHTLEGHKNVVYAIAFNNPFGDKIVTGSFDKTCKLWDADSGQLYYTLRGHSTEIVCLSFNPHSTVIATGSMDNTAKLWDVETGTERSTLTGHTAEIVSLSFNNDGPLPPPANALLIPLQATIPLSSFPCWQLPNSSNWEEPRSPEGGGPQTPVLRAQGPASAKPQAPDKGCIWERRMV</sequence>
<keyword evidence="2" id="KW-0677">Repeat</keyword>
<dbReference type="CDD" id="cd00200">
    <property type="entry name" value="WD40"/>
    <property type="match status" value="1"/>
</dbReference>
<protein>
    <submittedName>
        <fullName evidence="5">Wd repeat-containing protein 69</fullName>
    </submittedName>
</protein>
<evidence type="ECO:0000256" key="2">
    <source>
        <dbReference type="ARBA" id="ARBA00022737"/>
    </source>
</evidence>
<dbReference type="Gene3D" id="2.130.10.10">
    <property type="entry name" value="YVTN repeat-like/Quinoprotein amine dehydrogenase"/>
    <property type="match status" value="2"/>
</dbReference>
<feature type="region of interest" description="Disordered" evidence="4">
    <location>
        <begin position="265"/>
        <end position="308"/>
    </location>
</feature>
<organism evidence="5">
    <name type="scientific">Tetraselmis sp. GSL018</name>
    <dbReference type="NCBI Taxonomy" id="582737"/>
    <lineage>
        <taxon>Eukaryota</taxon>
        <taxon>Viridiplantae</taxon>
        <taxon>Chlorophyta</taxon>
        <taxon>core chlorophytes</taxon>
        <taxon>Chlorodendrophyceae</taxon>
        <taxon>Chlorodendrales</taxon>
        <taxon>Chlorodendraceae</taxon>
        <taxon>Tetraselmis</taxon>
    </lineage>
</organism>
<proteinExistence type="predicted"/>
<dbReference type="InterPro" id="IPR019775">
    <property type="entry name" value="WD40_repeat_CS"/>
</dbReference>
<dbReference type="EMBL" id="GBEZ01017920">
    <property type="protein sequence ID" value="JAC68462.1"/>
    <property type="molecule type" value="Transcribed_RNA"/>
</dbReference>
<dbReference type="InterPro" id="IPR036322">
    <property type="entry name" value="WD40_repeat_dom_sf"/>
</dbReference>
<dbReference type="Pfam" id="PF00400">
    <property type="entry name" value="WD40"/>
    <property type="match status" value="4"/>
</dbReference>
<evidence type="ECO:0000256" key="1">
    <source>
        <dbReference type="ARBA" id="ARBA00022574"/>
    </source>
</evidence>
<feature type="repeat" description="WD" evidence="3">
    <location>
        <begin position="134"/>
        <end position="176"/>
    </location>
</feature>
<dbReference type="PANTHER" id="PTHR22847">
    <property type="entry name" value="WD40 REPEAT PROTEIN"/>
    <property type="match status" value="1"/>
</dbReference>
<feature type="repeat" description="WD" evidence="3">
    <location>
        <begin position="177"/>
        <end position="218"/>
    </location>
</feature>
<dbReference type="PROSITE" id="PS50294">
    <property type="entry name" value="WD_REPEATS_REGION"/>
    <property type="match status" value="3"/>
</dbReference>
<dbReference type="PANTHER" id="PTHR22847:SF637">
    <property type="entry name" value="WD REPEAT DOMAIN 5B"/>
    <property type="match status" value="1"/>
</dbReference>
<dbReference type="PROSITE" id="PS00678">
    <property type="entry name" value="WD_REPEATS_1"/>
    <property type="match status" value="2"/>
</dbReference>
<dbReference type="InterPro" id="IPR020472">
    <property type="entry name" value="WD40_PAC1"/>
</dbReference>